<evidence type="ECO:0000313" key="15">
    <source>
        <dbReference type="Proteomes" id="UP000035346"/>
    </source>
</evidence>
<dbReference type="Proteomes" id="UP000093122">
    <property type="component" value="Unassembled WGS sequence"/>
</dbReference>
<dbReference type="PANTHER" id="PTHR37324">
    <property type="entry name" value="PTS SYSTEM GALACTITOL-SPECIFIC EIIC COMPONENT"/>
    <property type="match status" value="1"/>
</dbReference>
<dbReference type="GO" id="GO:0016740">
    <property type="term" value="F:transferase activity"/>
    <property type="evidence" value="ECO:0007669"/>
    <property type="project" value="UniProtKB-KW"/>
</dbReference>
<dbReference type="OMA" id="LWNNYSY"/>
<keyword evidence="2" id="KW-0813">Transport</keyword>
<evidence type="ECO:0000313" key="17">
    <source>
        <dbReference type="Proteomes" id="UP000254076"/>
    </source>
</evidence>
<accession>A0A0E1EJG6</accession>
<dbReference type="PIRSF" id="PIRSF006304">
    <property type="entry name" value="GatC"/>
    <property type="match status" value="1"/>
</dbReference>
<keyword evidence="8 9" id="KW-0472">Membrane</keyword>
<feature type="transmembrane region" description="Helical" evidence="9">
    <location>
        <begin position="218"/>
        <end position="241"/>
    </location>
</feature>
<feature type="transmembrane region" description="Helical" evidence="9">
    <location>
        <begin position="41"/>
        <end position="61"/>
    </location>
</feature>
<keyword evidence="5" id="KW-0598">Phosphotransferase system</keyword>
<feature type="transmembrane region" description="Helical" evidence="9">
    <location>
        <begin position="345"/>
        <end position="363"/>
    </location>
</feature>
<dbReference type="EMBL" id="UHEQ01000004">
    <property type="protein sequence ID" value="SUN14049.1"/>
    <property type="molecule type" value="Genomic_DNA"/>
</dbReference>
<feature type="transmembrane region" description="Helical" evidence="9">
    <location>
        <begin position="132"/>
        <end position="160"/>
    </location>
</feature>
<evidence type="ECO:0000313" key="18">
    <source>
        <dbReference type="Proteomes" id="UP000268870"/>
    </source>
</evidence>
<dbReference type="EC" id="2.7.1.69" evidence="14"/>
<evidence type="ECO:0000256" key="7">
    <source>
        <dbReference type="ARBA" id="ARBA00022989"/>
    </source>
</evidence>
<feature type="transmembrane region" description="Helical" evidence="9">
    <location>
        <begin position="97"/>
        <end position="120"/>
    </location>
</feature>
<evidence type="ECO:0000313" key="14">
    <source>
        <dbReference type="EMBL" id="VED64395.1"/>
    </source>
</evidence>
<evidence type="ECO:0000256" key="6">
    <source>
        <dbReference type="ARBA" id="ARBA00022692"/>
    </source>
</evidence>
<reference evidence="13 17" key="3">
    <citation type="submission" date="2018-06" db="EMBL/GenBank/DDBJ databases">
        <authorList>
            <consortium name="Pathogen Informatics"/>
            <person name="Doyle S."/>
        </authorList>
    </citation>
    <scope>NUCLEOTIDE SEQUENCE [LARGE SCALE GENOMIC DNA]</scope>
    <source>
        <strain evidence="13 17">NCTC8185</strain>
    </source>
</reference>
<keyword evidence="4" id="KW-0762">Sugar transport</keyword>
<dbReference type="Pfam" id="PF03611">
    <property type="entry name" value="EIIC-GAT"/>
    <property type="match status" value="1"/>
</dbReference>
<evidence type="ECO:0000256" key="8">
    <source>
        <dbReference type="ARBA" id="ARBA00023136"/>
    </source>
</evidence>
<protein>
    <submittedName>
        <fullName evidence="11">PTS galactitol transporter subunit IIC</fullName>
    </submittedName>
    <submittedName>
        <fullName evidence="13">PTS system, galactitol-specific IIC component</fullName>
        <ecNumber evidence="13">2.7.1.-</ecNumber>
        <ecNumber evidence="14">2.7.1.69</ecNumber>
    </submittedName>
</protein>
<dbReference type="GO" id="GO:0009401">
    <property type="term" value="P:phosphoenolpyruvate-dependent sugar phosphotransferase system"/>
    <property type="evidence" value="ECO:0007669"/>
    <property type="project" value="UniProtKB-KW"/>
</dbReference>
<keyword evidence="13" id="KW-0808">Transferase</keyword>
<reference evidence="11 15" key="1">
    <citation type="journal article" date="2015" name="PLoS ONE">
        <title>Genomic analysis reveals the molecular basis for capsule loss in the group B streptococcus population.</title>
        <authorList>
            <consortium name="DEVANI Consortium"/>
            <person name="Rosini R."/>
            <person name="Campisi E."/>
            <person name="De Chiara M."/>
            <person name="Tettelin H."/>
            <person name="Rinaudo D."/>
            <person name="Toniolo C."/>
            <person name="Metruccio M."/>
            <person name="Guidotti S."/>
            <person name="Sorensen U.B."/>
            <person name="Kilian M."/>
            <person name="Ramirez M."/>
            <person name="Janulczyk R."/>
            <person name="Donati C."/>
            <person name="Grandi G."/>
            <person name="Margarit I."/>
        </authorList>
    </citation>
    <scope>NUCLEOTIDE SEQUENCE [LARGE SCALE GENOMIC DNA]</scope>
    <source>
        <strain evidence="11 15">DK-B-USS-215</strain>
    </source>
</reference>
<feature type="transmembrane region" description="Helical" evidence="9">
    <location>
        <begin position="405"/>
        <end position="428"/>
    </location>
</feature>
<feature type="transmembrane region" description="Helical" evidence="9">
    <location>
        <begin position="434"/>
        <end position="452"/>
    </location>
</feature>
<feature type="transmembrane region" description="Helical" evidence="9">
    <location>
        <begin position="253"/>
        <end position="279"/>
    </location>
</feature>
<keyword evidence="6 9" id="KW-0812">Transmembrane</keyword>
<dbReference type="EC" id="2.7.1.-" evidence="13"/>
<reference evidence="14 18" key="4">
    <citation type="submission" date="2018-12" db="EMBL/GenBank/DDBJ databases">
        <authorList>
            <consortium name="Pathogen Informatics"/>
        </authorList>
    </citation>
    <scope>NUCLEOTIDE SEQUENCE [LARGE SCALE GENOMIC DNA]</scope>
    <source>
        <strain evidence="14 18">NCTC8184</strain>
    </source>
</reference>
<dbReference type="Proteomes" id="UP000035346">
    <property type="component" value="Unassembled WGS sequence"/>
</dbReference>
<evidence type="ECO:0000256" key="3">
    <source>
        <dbReference type="ARBA" id="ARBA00022475"/>
    </source>
</evidence>
<evidence type="ECO:0000313" key="13">
    <source>
        <dbReference type="EMBL" id="SUN14049.1"/>
    </source>
</evidence>
<feature type="domain" description="PTS EIIC type-2" evidence="10">
    <location>
        <begin position="6"/>
        <end position="451"/>
    </location>
</feature>
<dbReference type="EMBL" id="MAWT01000022">
    <property type="protein sequence ID" value="OCM71543.1"/>
    <property type="molecule type" value="Genomic_DNA"/>
</dbReference>
<organism evidence="13 17">
    <name type="scientific">Streptococcus agalactiae</name>
    <dbReference type="NCBI Taxonomy" id="1311"/>
    <lineage>
        <taxon>Bacteria</taxon>
        <taxon>Bacillati</taxon>
        <taxon>Bacillota</taxon>
        <taxon>Bacilli</taxon>
        <taxon>Lactobacillales</taxon>
        <taxon>Streptococcaceae</taxon>
        <taxon>Streptococcus</taxon>
    </lineage>
</organism>
<dbReference type="GO" id="GO:0015577">
    <property type="term" value="F:galactitol transmembrane transporter activity"/>
    <property type="evidence" value="ECO:0007669"/>
    <property type="project" value="InterPro"/>
</dbReference>
<feature type="transmembrane region" description="Helical" evidence="9">
    <location>
        <begin position="12"/>
        <end position="29"/>
    </location>
</feature>
<feature type="transmembrane region" description="Helical" evidence="9">
    <location>
        <begin position="375"/>
        <end position="393"/>
    </location>
</feature>
<dbReference type="InterPro" id="IPR004703">
    <property type="entry name" value="PTS_sugar-sp_permease"/>
</dbReference>
<evidence type="ECO:0000256" key="9">
    <source>
        <dbReference type="SAM" id="Phobius"/>
    </source>
</evidence>
<dbReference type="RefSeq" id="WP_000888345.1">
    <property type="nucleotide sequence ID" value="NZ_BCNI01000001.1"/>
</dbReference>
<name>A0A0E1EJG6_STRAG</name>
<evidence type="ECO:0000256" key="2">
    <source>
        <dbReference type="ARBA" id="ARBA00022448"/>
    </source>
</evidence>
<keyword evidence="3" id="KW-1003">Cell membrane</keyword>
<sequence length="483" mass="52494">MLEALHKFFEVFGAATVVPAMIFIVSLFLKVNPRRAFFSALRAGVGLTGFGWIISAFAPMVTKYIQQMVKTTGLHLPIVDIGWQAGSLTAFSSEIGLSFFVFGLLIELGLFLLGITRVFVPSNLWNNFGYMIWGTMAYAATGNFILSFAFMVFVLLYSLVMSEVLADRWSEYYGVKNATINSIHNIETLIPALILDPLWNLLGVNKVKLNPESLKTKLGIFGEPMTLGFILGVIIGVLGSLRNLASIDTWGGILGFAVALAAVMTIFPLITGVFASAFAPLAEAVERNKKKESQAEQGALDKKRWFIAVDDGVGFGEPATIIAGLILVPIMVVISLILPGNEALPVVDLIAIPFMIEAMIAVSKGNILKAILNGIIWFSLGLYAASALGPIYTEAVKHFGTALPAGVTLIMSFNLLAHPLTALVFFAWISGNPLYIGVTVVIYLAFLFLLRTRRESIYAYLKTMADKNSGYEGSCEKIFIAED</sequence>
<dbReference type="Proteomes" id="UP000254076">
    <property type="component" value="Unassembled WGS sequence"/>
</dbReference>
<dbReference type="InterPro" id="IPR013014">
    <property type="entry name" value="PTS_EIIC_2"/>
</dbReference>
<dbReference type="EMBL" id="LR134265">
    <property type="protein sequence ID" value="VED64395.1"/>
    <property type="molecule type" value="Genomic_DNA"/>
</dbReference>
<evidence type="ECO:0000256" key="1">
    <source>
        <dbReference type="ARBA" id="ARBA00004651"/>
    </source>
</evidence>
<evidence type="ECO:0000313" key="12">
    <source>
        <dbReference type="EMBL" id="OCM71543.1"/>
    </source>
</evidence>
<dbReference type="PROSITE" id="PS51104">
    <property type="entry name" value="PTS_EIIC_TYPE_2"/>
    <property type="match status" value="1"/>
</dbReference>
<comment type="subcellular location">
    <subcellularLocation>
        <location evidence="1">Cell membrane</location>
        <topology evidence="1">Multi-pass membrane protein</topology>
    </subcellularLocation>
</comment>
<dbReference type="AlphaFoldDB" id="A0A0E1EJG6"/>
<evidence type="ECO:0000313" key="11">
    <source>
        <dbReference type="EMBL" id="KLL37571.1"/>
    </source>
</evidence>
<reference evidence="12 16" key="2">
    <citation type="journal article" date="2016" name="Sci. Rep.">
        <title>Serotype IV Streptococcus agalactiae ST-452 has arisen from large genomic recombination events between CC23 and the hypervirulent CC17 lineages.</title>
        <authorList>
            <person name="Campisi E."/>
            <person name="Rinaudo C.D."/>
            <person name="Donati C."/>
            <person name="Barucco M."/>
            <person name="Torricelli G."/>
            <person name="Edwards M.S."/>
            <person name="Baker C.J."/>
            <person name="Margarit I."/>
            <person name="Rosini R."/>
        </authorList>
    </citation>
    <scope>NUCLEOTIDE SEQUENCE [LARGE SCALE GENOMIC DNA]</scope>
    <source>
        <strain evidence="12 16">CZ-PW-140</strain>
    </source>
</reference>
<keyword evidence="7 9" id="KW-1133">Transmembrane helix</keyword>
<evidence type="ECO:0000256" key="4">
    <source>
        <dbReference type="ARBA" id="ARBA00022597"/>
    </source>
</evidence>
<evidence type="ECO:0000259" key="10">
    <source>
        <dbReference type="PROSITE" id="PS51104"/>
    </source>
</evidence>
<dbReference type="PANTHER" id="PTHR37324:SF2">
    <property type="entry name" value="PTS SYSTEM GALACTITOL-SPECIFIC EIIC COMPONENT"/>
    <property type="match status" value="1"/>
</dbReference>
<dbReference type="KEGG" id="sags:SaSA20_1513"/>
<dbReference type="Proteomes" id="UP000268870">
    <property type="component" value="Chromosome"/>
</dbReference>
<gene>
    <name evidence="13" type="primary">gatC_2</name>
    <name evidence="12" type="ORF">AX245_10065</name>
    <name evidence="14" type="ORF">NCTC8184_00364</name>
    <name evidence="13" type="ORF">NCTC8185_01320</name>
    <name evidence="11" type="ORF">WA04_07445</name>
</gene>
<dbReference type="InterPro" id="IPR013853">
    <property type="entry name" value="EIIC-GAT"/>
</dbReference>
<evidence type="ECO:0000313" key="16">
    <source>
        <dbReference type="Proteomes" id="UP000093122"/>
    </source>
</evidence>
<evidence type="ECO:0000256" key="5">
    <source>
        <dbReference type="ARBA" id="ARBA00022683"/>
    </source>
</evidence>
<feature type="transmembrane region" description="Helical" evidence="9">
    <location>
        <begin position="319"/>
        <end position="338"/>
    </location>
</feature>
<dbReference type="EMBL" id="LBKL01000076">
    <property type="protein sequence ID" value="KLL37571.1"/>
    <property type="molecule type" value="Genomic_DNA"/>
</dbReference>
<dbReference type="KEGG" id="sage:EN72_09770"/>
<proteinExistence type="predicted"/>
<dbReference type="GO" id="GO:0005886">
    <property type="term" value="C:plasma membrane"/>
    <property type="evidence" value="ECO:0007669"/>
    <property type="project" value="UniProtKB-SubCell"/>
</dbReference>